<protein>
    <recommendedName>
        <fullName evidence="4">Integral membrane protein</fullName>
    </recommendedName>
</protein>
<keyword evidence="1" id="KW-0812">Transmembrane</keyword>
<gene>
    <name evidence="2" type="ORF">CGZ94_07300</name>
</gene>
<keyword evidence="1" id="KW-0472">Membrane</keyword>
<dbReference type="EMBL" id="NMVO01000012">
    <property type="protein sequence ID" value="OYO14409.1"/>
    <property type="molecule type" value="Genomic_DNA"/>
</dbReference>
<dbReference type="AlphaFoldDB" id="A0A255GEY3"/>
<name>A0A255GEY3_9ACTN</name>
<dbReference type="RefSeq" id="WP_094355414.1">
    <property type="nucleotide sequence ID" value="NZ_NMVK01000002.1"/>
</dbReference>
<reference evidence="2 3" key="1">
    <citation type="submission" date="2017-07" db="EMBL/GenBank/DDBJ databases">
        <title>Draft whole genome sequences of clinical Proprionibacteriaceae strains.</title>
        <authorList>
            <person name="Bernier A.-M."/>
            <person name="Bernard K."/>
            <person name="Domingo M.-C."/>
        </authorList>
    </citation>
    <scope>NUCLEOTIDE SEQUENCE [LARGE SCALE GENOMIC DNA]</scope>
    <source>
        <strain evidence="2 3">NML 030167</strain>
    </source>
</reference>
<organism evidence="2 3">
    <name type="scientific">Enemella evansiae</name>
    <dbReference type="NCBI Taxonomy" id="2016499"/>
    <lineage>
        <taxon>Bacteria</taxon>
        <taxon>Bacillati</taxon>
        <taxon>Actinomycetota</taxon>
        <taxon>Actinomycetes</taxon>
        <taxon>Propionibacteriales</taxon>
        <taxon>Propionibacteriaceae</taxon>
        <taxon>Enemella</taxon>
    </lineage>
</organism>
<evidence type="ECO:0000256" key="1">
    <source>
        <dbReference type="SAM" id="Phobius"/>
    </source>
</evidence>
<dbReference type="OrthoDB" id="3733909at2"/>
<proteinExistence type="predicted"/>
<evidence type="ECO:0008006" key="4">
    <source>
        <dbReference type="Google" id="ProtNLM"/>
    </source>
</evidence>
<evidence type="ECO:0000313" key="3">
    <source>
        <dbReference type="Proteomes" id="UP000215896"/>
    </source>
</evidence>
<feature type="transmembrane region" description="Helical" evidence="1">
    <location>
        <begin position="18"/>
        <end position="38"/>
    </location>
</feature>
<sequence>MPETPETTAPAASRPRTLIVAALILLLEGLVCVVLGVLDAFNVRGNRPVVGVGGAIILIGYGLALGGLLAGGLLRMRTWSRGPVVATQLINLPIAWSFFGGATWPIAVALGAASIVVIGCVLHPASTRVLVRDAAD</sequence>
<accession>A0A4R6LX90</accession>
<feature type="transmembrane region" description="Helical" evidence="1">
    <location>
        <begin position="50"/>
        <end position="74"/>
    </location>
</feature>
<comment type="caution">
    <text evidence="2">The sequence shown here is derived from an EMBL/GenBank/DDBJ whole genome shotgun (WGS) entry which is preliminary data.</text>
</comment>
<accession>A0A255GEY3</accession>
<dbReference type="Proteomes" id="UP000215896">
    <property type="component" value="Unassembled WGS sequence"/>
</dbReference>
<keyword evidence="3" id="KW-1185">Reference proteome</keyword>
<evidence type="ECO:0000313" key="2">
    <source>
        <dbReference type="EMBL" id="OYO14409.1"/>
    </source>
</evidence>
<feature type="transmembrane region" description="Helical" evidence="1">
    <location>
        <begin position="94"/>
        <end position="122"/>
    </location>
</feature>
<keyword evidence="1" id="KW-1133">Transmembrane helix</keyword>